<evidence type="ECO:0000313" key="4">
    <source>
        <dbReference type="Proteomes" id="UP001165060"/>
    </source>
</evidence>
<reference evidence="3 4" key="1">
    <citation type="journal article" date="2023" name="Commun. Biol.">
        <title>Genome analysis of Parmales, the sister group of diatoms, reveals the evolutionary specialization of diatoms from phago-mixotrophs to photoautotrophs.</title>
        <authorList>
            <person name="Ban H."/>
            <person name="Sato S."/>
            <person name="Yoshikawa S."/>
            <person name="Yamada K."/>
            <person name="Nakamura Y."/>
            <person name="Ichinomiya M."/>
            <person name="Sato N."/>
            <person name="Blanc-Mathieu R."/>
            <person name="Endo H."/>
            <person name="Kuwata A."/>
            <person name="Ogata H."/>
        </authorList>
    </citation>
    <scope>NUCLEOTIDE SEQUENCE [LARGE SCALE GENOMIC DNA]</scope>
</reference>
<feature type="non-terminal residue" evidence="3">
    <location>
        <position position="1"/>
    </location>
</feature>
<keyword evidence="2" id="KW-0472">Membrane</keyword>
<keyword evidence="2" id="KW-0812">Transmembrane</keyword>
<protein>
    <submittedName>
        <fullName evidence="3">Uncharacterized protein</fullName>
    </submittedName>
</protein>
<feature type="compositionally biased region" description="Low complexity" evidence="1">
    <location>
        <begin position="13"/>
        <end position="23"/>
    </location>
</feature>
<evidence type="ECO:0000256" key="2">
    <source>
        <dbReference type="SAM" id="Phobius"/>
    </source>
</evidence>
<keyword evidence="4" id="KW-1185">Reference proteome</keyword>
<sequence>SPPPPLPPPLSPPVSSLVSRLSSPPSPPALLETFESLGSLISSGADVGGSVSFLSNPGMSSVSSFDTGEDSSIYNPGLSLLSDDEKQALVASLRSLHNNPLLDKPLETDRAYLLSLLDPLRLSSLAPYLHVLPLAAAGAYSLALAAMVFAREVFPALYVGIAAAALVLPIGVLLVFNN</sequence>
<organism evidence="3 4">
    <name type="scientific">Tetraparma gracilis</name>
    <dbReference type="NCBI Taxonomy" id="2962635"/>
    <lineage>
        <taxon>Eukaryota</taxon>
        <taxon>Sar</taxon>
        <taxon>Stramenopiles</taxon>
        <taxon>Ochrophyta</taxon>
        <taxon>Bolidophyceae</taxon>
        <taxon>Parmales</taxon>
        <taxon>Triparmaceae</taxon>
        <taxon>Tetraparma</taxon>
    </lineage>
</organism>
<feature type="compositionally biased region" description="Pro residues" evidence="1">
    <location>
        <begin position="1"/>
        <end position="12"/>
    </location>
</feature>
<gene>
    <name evidence="3" type="ORF">TeGR_g6631</name>
</gene>
<feature type="transmembrane region" description="Helical" evidence="2">
    <location>
        <begin position="128"/>
        <end position="150"/>
    </location>
</feature>
<feature type="transmembrane region" description="Helical" evidence="2">
    <location>
        <begin position="156"/>
        <end position="176"/>
    </location>
</feature>
<comment type="caution">
    <text evidence="3">The sequence shown here is derived from an EMBL/GenBank/DDBJ whole genome shotgun (WGS) entry which is preliminary data.</text>
</comment>
<proteinExistence type="predicted"/>
<evidence type="ECO:0000313" key="3">
    <source>
        <dbReference type="EMBL" id="GMI43585.1"/>
    </source>
</evidence>
<dbReference type="EMBL" id="BRYB01002352">
    <property type="protein sequence ID" value="GMI43585.1"/>
    <property type="molecule type" value="Genomic_DNA"/>
</dbReference>
<feature type="region of interest" description="Disordered" evidence="1">
    <location>
        <begin position="1"/>
        <end position="26"/>
    </location>
</feature>
<keyword evidence="2" id="KW-1133">Transmembrane helix</keyword>
<name>A0ABQ6N9A9_9STRA</name>
<accession>A0ABQ6N9A9</accession>
<evidence type="ECO:0000256" key="1">
    <source>
        <dbReference type="SAM" id="MobiDB-lite"/>
    </source>
</evidence>
<dbReference type="Proteomes" id="UP001165060">
    <property type="component" value="Unassembled WGS sequence"/>
</dbReference>